<feature type="compositionally biased region" description="Basic and acidic residues" evidence="1">
    <location>
        <begin position="620"/>
        <end position="630"/>
    </location>
</feature>
<feature type="compositionally biased region" description="Basic and acidic residues" evidence="1">
    <location>
        <begin position="688"/>
        <end position="704"/>
    </location>
</feature>
<feature type="compositionally biased region" description="Basic and acidic residues" evidence="1">
    <location>
        <begin position="856"/>
        <end position="866"/>
    </location>
</feature>
<feature type="compositionally biased region" description="Polar residues" evidence="1">
    <location>
        <begin position="744"/>
        <end position="755"/>
    </location>
</feature>
<feature type="compositionally biased region" description="Basic residues" evidence="1">
    <location>
        <begin position="541"/>
        <end position="550"/>
    </location>
</feature>
<accession>A0A0P1BAH2</accession>
<feature type="compositionally biased region" description="Polar residues" evidence="1">
    <location>
        <begin position="1847"/>
        <end position="1867"/>
    </location>
</feature>
<feature type="compositionally biased region" description="Polar residues" evidence="1">
    <location>
        <begin position="1322"/>
        <end position="1331"/>
    </location>
</feature>
<feature type="compositionally biased region" description="Polar residues" evidence="1">
    <location>
        <begin position="1371"/>
        <end position="1389"/>
    </location>
</feature>
<feature type="compositionally biased region" description="Polar residues" evidence="1">
    <location>
        <begin position="367"/>
        <end position="392"/>
    </location>
</feature>
<feature type="region of interest" description="Disordered" evidence="1">
    <location>
        <begin position="419"/>
        <end position="467"/>
    </location>
</feature>
<feature type="region of interest" description="Disordered" evidence="1">
    <location>
        <begin position="656"/>
        <end position="762"/>
    </location>
</feature>
<feature type="compositionally biased region" description="Polar residues" evidence="1">
    <location>
        <begin position="662"/>
        <end position="684"/>
    </location>
</feature>
<feature type="region of interest" description="Disordered" evidence="1">
    <location>
        <begin position="1087"/>
        <end position="1116"/>
    </location>
</feature>
<feature type="region of interest" description="Disordered" evidence="1">
    <location>
        <begin position="1313"/>
        <end position="1455"/>
    </location>
</feature>
<feature type="compositionally biased region" description="Basic residues" evidence="1">
    <location>
        <begin position="1424"/>
        <end position="1433"/>
    </location>
</feature>
<feature type="region of interest" description="Disordered" evidence="1">
    <location>
        <begin position="845"/>
        <end position="866"/>
    </location>
</feature>
<feature type="region of interest" description="Disordered" evidence="1">
    <location>
        <begin position="1"/>
        <end position="62"/>
    </location>
</feature>
<evidence type="ECO:0000313" key="3">
    <source>
        <dbReference type="Proteomes" id="UP000054845"/>
    </source>
</evidence>
<feature type="region of interest" description="Disordered" evidence="1">
    <location>
        <begin position="183"/>
        <end position="206"/>
    </location>
</feature>
<feature type="compositionally biased region" description="Low complexity" evidence="1">
    <location>
        <begin position="1797"/>
        <end position="1815"/>
    </location>
</feature>
<evidence type="ECO:0000256" key="1">
    <source>
        <dbReference type="SAM" id="MobiDB-lite"/>
    </source>
</evidence>
<feature type="compositionally biased region" description="Low complexity" evidence="1">
    <location>
        <begin position="439"/>
        <end position="453"/>
    </location>
</feature>
<feature type="compositionally biased region" description="Polar residues" evidence="1">
    <location>
        <begin position="1706"/>
        <end position="1716"/>
    </location>
</feature>
<feature type="compositionally biased region" description="Basic and acidic residues" evidence="1">
    <location>
        <begin position="730"/>
        <end position="740"/>
    </location>
</feature>
<feature type="region of interest" description="Disordered" evidence="1">
    <location>
        <begin position="241"/>
        <end position="267"/>
    </location>
</feature>
<evidence type="ECO:0000313" key="2">
    <source>
        <dbReference type="EMBL" id="CEH12191.1"/>
    </source>
</evidence>
<dbReference type="EMBL" id="CCYA01000118">
    <property type="protein sequence ID" value="CEH12191.1"/>
    <property type="molecule type" value="Genomic_DNA"/>
</dbReference>
<keyword evidence="3" id="KW-1185">Reference proteome</keyword>
<dbReference type="Proteomes" id="UP000054845">
    <property type="component" value="Unassembled WGS sequence"/>
</dbReference>
<feature type="compositionally biased region" description="Basic and acidic residues" evidence="1">
    <location>
        <begin position="1961"/>
        <end position="1972"/>
    </location>
</feature>
<feature type="compositionally biased region" description="Basic and acidic residues" evidence="1">
    <location>
        <begin position="1870"/>
        <end position="1896"/>
    </location>
</feature>
<feature type="compositionally biased region" description="Low complexity" evidence="1">
    <location>
        <begin position="1836"/>
        <end position="1845"/>
    </location>
</feature>
<feature type="region of interest" description="Disordered" evidence="1">
    <location>
        <begin position="358"/>
        <end position="396"/>
    </location>
</feature>
<feature type="compositionally biased region" description="Low complexity" evidence="1">
    <location>
        <begin position="1768"/>
        <end position="1788"/>
    </location>
</feature>
<feature type="region of interest" description="Disordered" evidence="1">
    <location>
        <begin position="512"/>
        <end position="630"/>
    </location>
</feature>
<feature type="compositionally biased region" description="Basic residues" evidence="1">
    <location>
        <begin position="244"/>
        <end position="258"/>
    </location>
</feature>
<organism evidence="2 3">
    <name type="scientific">Ceraceosorus bombacis</name>
    <dbReference type="NCBI Taxonomy" id="401625"/>
    <lineage>
        <taxon>Eukaryota</taxon>
        <taxon>Fungi</taxon>
        <taxon>Dikarya</taxon>
        <taxon>Basidiomycota</taxon>
        <taxon>Ustilaginomycotina</taxon>
        <taxon>Exobasidiomycetes</taxon>
        <taxon>Ceraceosorales</taxon>
        <taxon>Ceraceosoraceae</taxon>
        <taxon>Ceraceosorus</taxon>
    </lineage>
</organism>
<sequence>MPMHAGDRAARLRQASSRGAPPPQVARAVQNALSRGADRQQSRPLADVNTPFGSQSSPHRSVAIAPARRAHTVANTNSLMRQVFCQAYQQSDLVLHREAAHRYFSTYFERHPSSVVIWTCTNAEMDTFVMHRDLNFRGDATATLLPIWSEQLTLPSPTLTRIPLREYRRATWSGVHSSNFMVEDGTSTNASATHTGTSHRSVSAPQQRLAIEDVPGKEPSQGDVPTDASLDDVVAAIVEATSVGHKKKKKPSKRKGKGTHTAEPKGNVNETIIEGLSKLSSSEPVPAASLCAVVADNAFETRLPSPTPNAPEDDNDGKDTLSIALDIAAHPDTTSLEQLAYRSDLPLLGAVPAQQPDALESARRSVPISQSESQRNETAQTSSHRSEASPSLQVAVPPKAVTPAQVPAGDNALSLIDAAKESSGRSASPDTYKVRPARTSEPLSTTEPTPSRPAFVAASSSHPQYKDDTVPVRADRVYSRMVRSPHLPNSPASIHAKQHLVVPSAAHGEDCALSSNSHGDATPDPSLCSAASDNVSVATARPRKHPRNRKSNVATAAKPYRNAKTQDVGRDRTTTDLSAQASTSAASRKVPGSADTHPTAPLPKTQSGNSKRSKAAAKRAAREAAEAEQHGRRIAEAVAAAERARPDLPLVGLPAAEAASDEGSNASQRGLVTTTKRRLTTSLAPPQERSDSPRRSRPLSKTETEFSYVTALSLPPDQERDFVEGPGTTERGHLLDERGKLVTPSVSTRGSSKQTDMQRDETNTASLLGTEIDYEDAQEQTYTQSDCGGSRSASAPKPFVLLTDTRKQELLRSPETLCPAHLANPSNEGLRHMHSASSQQWDMTKPVEHSGASPDVSRDTVDEGDVERLQRISRTAAWVSDEHSKRQLVTTTVRGFGPKSHERTSGSCASDSSSISRLDLRISAQHSTRRGLAPPIEPPHVAATPATYLQCANNLCDLNNSTPSVAIRRFRALKAVLRSPAFKPVTLVPGDRRSFSMTGKFVDLHHLQSSPVRSAKFVLDVRHLPSFDQVHVPSSPETVRRAEGLTYLNLDARRLQDSPCNLDARRLQDSPCMDECKRYTTLTDGRDVAHSPRTRSASVPPYHRFPRPETGVNTGRVLPHTAPARPARLPDCSAGEVSLQDSIPTLRINIPSDHMDTTTPESTSSIWPTAPDSSMLEPLLLSPASNSDFSGSSIAPHTGYGGPHALDVANNLPQPNLLGLSAGNFDFDFSNSVPLSSPGFLPPFYSGDIDTTGGYASEVDSPRCQDQLAASEVRRTELFSWLQQFGTVSTEEAEAIGRFFDETERHYIELMGDESAKHQPTDKASLSTSLDSIILPASRHYRPRSSTGSRSAEPGSAIDTEATPRPLQPSGFASSGTQDNGCDLSSESQWARIEQSEHERCPRPRGLSSNGRGRGRGTPDRGLRGRGRGRGKLKGGPDRESFHASTAEDQSGFGRATGAPMWFPAASPEISPANIFAPNYSNPAQSDPAVASYSLGPGRAISTTMSAGDSCRPPIQLRSDGWFQTASRREATLHHCPDDNEQLAGRPPTTGVHDTVRSATYGEQAQQLAAAFLQQHGPTHADWDGLVAECAQVLRWNLSAIGVGHSTGQAAPTLAPNELVDAYRGVGVSQVDHKAPAPHGSIGVWNNASQTFMTSNEACHPNWLVYEHARQLIASHFGYSPLVSPMQQLPAGLLVPFAPPAQLRRSSVQSVGTDDCSTLPAEDTSASMAAQDGAAQWSNASAASFHQSGRNESSLRSFDNRSHRPAQRSDSSAAHASSDARSWDSRGAYGSNAASGRQAAYPPGSAAADSDPASVDARRALQSRSTVGAGATLPRSSSPSPTGSGFRYNSSRNPTIRNDRVQASSFKSFHRSESASQRREPRSWRSSDLQHGEHQHSTPSKAYPRRGDQNRSPVRPRGGFQRFGGVVHEDDSDTRTLAGEAACRVSPPGLRWASPRTGTGRRPDLRGAMHWS</sequence>
<feature type="compositionally biased region" description="Polar residues" evidence="1">
    <location>
        <begin position="1736"/>
        <end position="1757"/>
    </location>
</feature>
<proteinExistence type="predicted"/>
<feature type="compositionally biased region" description="Polar residues" evidence="1">
    <location>
        <begin position="575"/>
        <end position="586"/>
    </location>
</feature>
<name>A0A0P1BAH2_9BASI</name>
<reference evidence="2 3" key="1">
    <citation type="submission" date="2014-09" db="EMBL/GenBank/DDBJ databases">
        <authorList>
            <person name="Magalhaes I.L.F."/>
            <person name="Oliveira U."/>
            <person name="Santos F.R."/>
            <person name="Vidigal T.H.D.A."/>
            <person name="Brescovit A.D."/>
            <person name="Santos A.J."/>
        </authorList>
    </citation>
    <scope>NUCLEOTIDE SEQUENCE [LARGE SCALE GENOMIC DNA]</scope>
</reference>
<protein>
    <submittedName>
        <fullName evidence="2">Uncharacterized protein</fullName>
    </submittedName>
</protein>
<feature type="region of interest" description="Disordered" evidence="1">
    <location>
        <begin position="1706"/>
        <end position="1972"/>
    </location>
</feature>
<feature type="compositionally biased region" description="Basic and acidic residues" evidence="1">
    <location>
        <begin position="1"/>
        <end position="10"/>
    </location>
</feature>